<organism evidence="15">
    <name type="scientific">Mus musculus</name>
    <name type="common">Mouse</name>
    <dbReference type="NCBI Taxonomy" id="10090"/>
    <lineage>
        <taxon>Eukaryota</taxon>
        <taxon>Metazoa</taxon>
        <taxon>Chordata</taxon>
        <taxon>Craniata</taxon>
        <taxon>Vertebrata</taxon>
        <taxon>Euteleostomi</taxon>
        <taxon>Mammalia</taxon>
        <taxon>Eutheria</taxon>
        <taxon>Euarchontoglires</taxon>
        <taxon>Glires</taxon>
        <taxon>Rodentia</taxon>
        <taxon>Myomorpha</taxon>
        <taxon>Muroidea</taxon>
        <taxon>Muridae</taxon>
        <taxon>Murinae</taxon>
        <taxon>Mus</taxon>
        <taxon>Mus</taxon>
    </lineage>
</organism>
<keyword evidence="9 13" id="KW-0472">Membrane</keyword>
<comment type="subcellular location">
    <subcellularLocation>
        <location evidence="2 13">Cell membrane</location>
        <topology evidence="2 13">Multi-pass membrane protein</topology>
    </subcellularLocation>
</comment>
<evidence type="ECO:0000256" key="12">
    <source>
        <dbReference type="ARBA" id="ARBA00023224"/>
    </source>
</evidence>
<evidence type="ECO:0000256" key="7">
    <source>
        <dbReference type="ARBA" id="ARBA00022989"/>
    </source>
</evidence>
<dbReference type="GO" id="GO:0019236">
    <property type="term" value="P:response to pheromone"/>
    <property type="evidence" value="ECO:0007669"/>
    <property type="project" value="UniProtKB-KW"/>
</dbReference>
<dbReference type="Pfam" id="PF03402">
    <property type="entry name" value="V1R"/>
    <property type="match status" value="1"/>
</dbReference>
<accession>Q8K3N4</accession>
<keyword evidence="4 13" id="KW-1003">Cell membrane</keyword>
<evidence type="ECO:0000256" key="4">
    <source>
        <dbReference type="ARBA" id="ARBA00022475"/>
    </source>
</evidence>
<feature type="transmembrane region" description="Helical" evidence="13">
    <location>
        <begin position="187"/>
        <end position="211"/>
    </location>
</feature>
<dbReference type="FunFam" id="1.20.1070.10:FF:000033">
    <property type="entry name" value="Vomeronasal type-1 receptor"/>
    <property type="match status" value="1"/>
</dbReference>
<evidence type="ECO:0000256" key="8">
    <source>
        <dbReference type="ARBA" id="ARBA00023040"/>
    </source>
</evidence>
<keyword evidence="11" id="KW-0325">Glycoprotein</keyword>
<proteinExistence type="inferred from homology"/>
<evidence type="ECO:0000256" key="11">
    <source>
        <dbReference type="ARBA" id="ARBA00023180"/>
    </source>
</evidence>
<dbReference type="Gene3D" id="1.20.1070.10">
    <property type="entry name" value="Rhodopsin 7-helix transmembrane proteins"/>
    <property type="match status" value="1"/>
</dbReference>
<name>Q8K3N4_MOUSE</name>
<comment type="similarity">
    <text evidence="3 13">Belongs to the G-protein coupled receptor 1 family.</text>
</comment>
<dbReference type="AlphaFoldDB" id="Q8K3N4"/>
<evidence type="ECO:0000256" key="1">
    <source>
        <dbReference type="ARBA" id="ARBA00003878"/>
    </source>
</evidence>
<dbReference type="PROSITE" id="PS50262">
    <property type="entry name" value="G_PROTEIN_RECEP_F1_2"/>
    <property type="match status" value="1"/>
</dbReference>
<dbReference type="EMBL" id="AY044665">
    <property type="protein sequence ID" value="AAK98775.1"/>
    <property type="molecule type" value="Genomic_DNA"/>
</dbReference>
<protein>
    <recommendedName>
        <fullName evidence="13">Vomeronasal type-1 receptor</fullName>
    </recommendedName>
</protein>
<feature type="transmembrane region" description="Helical" evidence="13">
    <location>
        <begin position="297"/>
        <end position="317"/>
    </location>
</feature>
<sequence length="334" mass="38464">MSMEPRTEGPRIKAGICKQKNLCTYTIHCSFHGRKQKTHRHELDHAYFLVFLRLFLALAMKIIWSDLIQKIIFFSLIGLGVLGNIILFVRHVCTFIMGPENKNIDVILIHLAFVNTIIIYCIGVRDIATIFYIRNFLGDVGCKTIIYLERVACGLSICTTCLLSMVQAVTISPRTTLWRKLKPQTAWHVIAFLLLFWIFNSLISSNLLHYITVGSSMNSSEVGMFTGYCYKLPSRHTVKWLFLSLMTLRDVIFQGLMGWSSGSMALHLYKHHKRVLYLHSSRSANNSRPEIRATQRVLTLMTCFLFFYWSDFIFSFYTGSTVTHDSTILNIKAF</sequence>
<evidence type="ECO:0000256" key="10">
    <source>
        <dbReference type="ARBA" id="ARBA00023170"/>
    </source>
</evidence>
<dbReference type="GO" id="GO:0016503">
    <property type="term" value="F:pheromone receptor activity"/>
    <property type="evidence" value="ECO:0007669"/>
    <property type="project" value="InterPro"/>
</dbReference>
<dbReference type="InterPro" id="IPR017452">
    <property type="entry name" value="GPCR_Rhodpsn_7TM"/>
</dbReference>
<evidence type="ECO:0000256" key="5">
    <source>
        <dbReference type="ARBA" id="ARBA00022507"/>
    </source>
</evidence>
<feature type="domain" description="G-protein coupled receptors family 1 profile" evidence="14">
    <location>
        <begin position="83"/>
        <end position="334"/>
    </location>
</feature>
<comment type="function">
    <text evidence="1">Putative pheromone receptor.</text>
</comment>
<keyword evidence="8 13" id="KW-0297">G-protein coupled receptor</keyword>
<keyword evidence="6 13" id="KW-0812">Transmembrane</keyword>
<keyword evidence="7 13" id="KW-1133">Transmembrane helix</keyword>
<dbReference type="InterPro" id="IPR004072">
    <property type="entry name" value="Vmron_rcpt_1"/>
</dbReference>
<keyword evidence="12 13" id="KW-0807">Transducer</keyword>
<dbReference type="SUPFAM" id="SSF81321">
    <property type="entry name" value="Family A G protein-coupled receptor-like"/>
    <property type="match status" value="1"/>
</dbReference>
<evidence type="ECO:0000259" key="14">
    <source>
        <dbReference type="PROSITE" id="PS50262"/>
    </source>
</evidence>
<evidence type="ECO:0000256" key="2">
    <source>
        <dbReference type="ARBA" id="ARBA00004651"/>
    </source>
</evidence>
<dbReference type="PANTHER" id="PTHR24062">
    <property type="entry name" value="VOMERONASAL TYPE-1 RECEPTOR"/>
    <property type="match status" value="1"/>
</dbReference>
<reference evidence="15" key="1">
    <citation type="journal article" date="2002" name="Nat. Neurosci.">
        <title>Multiple new and isolated families within the mouse superfamily of V1r vomeronasal receptors.</title>
        <authorList>
            <person name="Rodriguez I."/>
            <person name="Del Punta K."/>
            <person name="Rothman A."/>
            <person name="Ishii T."/>
            <person name="Mombaerts P."/>
        </authorList>
    </citation>
    <scope>NUCLEOTIDE SEQUENCE</scope>
    <source>
        <strain evidence="15">C57BL/6</strain>
    </source>
</reference>
<evidence type="ECO:0000256" key="6">
    <source>
        <dbReference type="ARBA" id="ARBA00022692"/>
    </source>
</evidence>
<keyword evidence="10 13" id="KW-0675">Receptor</keyword>
<dbReference type="GO" id="GO:0005886">
    <property type="term" value="C:plasma membrane"/>
    <property type="evidence" value="ECO:0007669"/>
    <property type="project" value="UniProtKB-SubCell"/>
</dbReference>
<feature type="transmembrane region" description="Helical" evidence="13">
    <location>
        <begin position="145"/>
        <end position="166"/>
    </location>
</feature>
<evidence type="ECO:0000256" key="13">
    <source>
        <dbReference type="RuleBase" id="RU364061"/>
    </source>
</evidence>
<dbReference type="GO" id="GO:0007606">
    <property type="term" value="P:sensory perception of chemical stimulus"/>
    <property type="evidence" value="ECO:0007669"/>
    <property type="project" value="UniProtKB-ARBA"/>
</dbReference>
<feature type="transmembrane region" description="Helical" evidence="13">
    <location>
        <begin position="46"/>
        <end position="65"/>
    </location>
</feature>
<dbReference type="PhylomeDB" id="Q8K3N4"/>
<feature type="transmembrane region" description="Helical" evidence="13">
    <location>
        <begin position="71"/>
        <end position="96"/>
    </location>
</feature>
<evidence type="ECO:0000256" key="9">
    <source>
        <dbReference type="ARBA" id="ARBA00023136"/>
    </source>
</evidence>
<evidence type="ECO:0000313" key="15">
    <source>
        <dbReference type="EMBL" id="AAK98775.1"/>
    </source>
</evidence>
<feature type="transmembrane region" description="Helical" evidence="13">
    <location>
        <begin position="108"/>
        <end position="133"/>
    </location>
</feature>
<evidence type="ECO:0000256" key="3">
    <source>
        <dbReference type="ARBA" id="ARBA00010663"/>
    </source>
</evidence>
<keyword evidence="5 13" id="KW-0589">Pheromone response</keyword>